<dbReference type="Proteomes" id="UP000008743">
    <property type="component" value="Unassembled WGS sequence"/>
</dbReference>
<dbReference type="PROSITE" id="PS50057">
    <property type="entry name" value="FERM_3"/>
    <property type="match status" value="1"/>
</dbReference>
<dbReference type="Pfam" id="PF02174">
    <property type="entry name" value="IRS"/>
    <property type="match status" value="1"/>
</dbReference>
<dbReference type="CDD" id="cd00201">
    <property type="entry name" value="WW"/>
    <property type="match status" value="2"/>
</dbReference>
<feature type="compositionally biased region" description="Gly residues" evidence="1">
    <location>
        <begin position="286"/>
        <end position="304"/>
    </location>
</feature>
<feature type="region of interest" description="Disordered" evidence="1">
    <location>
        <begin position="278"/>
        <end position="346"/>
    </location>
</feature>
<keyword evidence="5" id="KW-1185">Reference proteome</keyword>
<dbReference type="GO" id="GO:0005886">
    <property type="term" value="C:plasma membrane"/>
    <property type="evidence" value="ECO:0007669"/>
    <property type="project" value="TreeGrafter"/>
</dbReference>
<reference evidence="5" key="1">
    <citation type="submission" date="2011-02" db="EMBL/GenBank/DDBJ databases">
        <title>The Genome Sequence of Capsaspora owczarzaki ATCC 30864.</title>
        <authorList>
            <person name="Russ C."/>
            <person name="Cuomo C."/>
            <person name="Burger G."/>
            <person name="Gray M.W."/>
            <person name="Holland P.W.H."/>
            <person name="King N."/>
            <person name="Lang F.B.F."/>
            <person name="Roger A.J."/>
            <person name="Ruiz-Trillo I."/>
            <person name="Young S.K."/>
            <person name="Zeng Q."/>
            <person name="Gargeya S."/>
            <person name="Alvarado L."/>
            <person name="Berlin A."/>
            <person name="Chapman S.B."/>
            <person name="Chen Z."/>
            <person name="Freedman E."/>
            <person name="Gellesch M."/>
            <person name="Goldberg J."/>
            <person name="Griggs A."/>
            <person name="Gujja S."/>
            <person name="Heilman E."/>
            <person name="Heiman D."/>
            <person name="Howarth C."/>
            <person name="Mehta T."/>
            <person name="Neiman D."/>
            <person name="Pearson M."/>
            <person name="Roberts A."/>
            <person name="Saif S."/>
            <person name="Shea T."/>
            <person name="Shenoy N."/>
            <person name="Sisk P."/>
            <person name="Stolte C."/>
            <person name="Sykes S."/>
            <person name="White J."/>
            <person name="Yandava C."/>
            <person name="Haas B."/>
            <person name="Nusbaum C."/>
            <person name="Birren B."/>
        </authorList>
    </citation>
    <scope>NUCLEOTIDE SEQUENCE</scope>
    <source>
        <strain evidence="5">ATCC 30864</strain>
    </source>
</reference>
<feature type="region of interest" description="Disordered" evidence="1">
    <location>
        <begin position="159"/>
        <end position="204"/>
    </location>
</feature>
<dbReference type="SMART" id="SM00295">
    <property type="entry name" value="B41"/>
    <property type="match status" value="1"/>
</dbReference>
<dbReference type="InterPro" id="IPR001202">
    <property type="entry name" value="WW_dom"/>
</dbReference>
<dbReference type="GO" id="GO:0030036">
    <property type="term" value="P:actin cytoskeleton organization"/>
    <property type="evidence" value="ECO:0007669"/>
    <property type="project" value="TreeGrafter"/>
</dbReference>
<organism evidence="4 5">
    <name type="scientific">Capsaspora owczarzaki (strain ATCC 30864)</name>
    <dbReference type="NCBI Taxonomy" id="595528"/>
    <lineage>
        <taxon>Eukaryota</taxon>
        <taxon>Filasterea</taxon>
        <taxon>Capsaspora</taxon>
    </lineage>
</organism>
<dbReference type="InterPro" id="IPR014352">
    <property type="entry name" value="FERM/acyl-CoA-bd_prot_sf"/>
</dbReference>
<feature type="region of interest" description="Disordered" evidence="1">
    <location>
        <begin position="71"/>
        <end position="139"/>
    </location>
</feature>
<sequence>MDASWKEFRTDDGRSYYYNLVTKQTQWTAPPGHGTAASKVRKAPMPLPSNEAGPAAAAVQEDLYQNSTSIRQQIQELSKPKQDVEWTEVSSDGGKSYFFNARTRRSTWSKPESLNGSSTSNSASASASHSAGANDEYHEVEPSMVAAAVVPTHAPAVAAPAGAASGTGTIKRAGPPVPLGKPPRNSFGPSDSAPASPSSPGTIGVSAGAAAAGFAASSRPGTVAAVSKPSRPSVASIYEQDSAMTDYEEELYQNLTSVRASVAPAVRNGLLGALGNKASPASGSGANKGSGASGASGSGLGSGGTMRRPSEPAPAIPSSASAFPNPLARLPSTEEENMSPAARAKAREARLGMASANMPVDGGDLYMNQAAVKGEMAALAAAPAAAAAVATTVAGADSYTTLVRPDRVRHAHINQINVVIDADHSLLMAVKKTEPIRDFCRLIESQFALTFPFDPNFHITALKDQEDNPISLSDTVGSLPVNATIFVEKSTEADIADQDTASQLQEGAGKRKLRVRTMAGDVKTILVDESAPCKQVLPLIASKMGMINYQEFGLSIYVVEKVDKNDPRRRLYNSFGGVGKISKKVSKTSMFSSADEEAAITVQDEDSLTVEHWLDMNESLAGQGIKMNDVVFLKRRFYFFDDSVYSTDPAALKLCYFQAKAGVLSGENPCNLAQAVTFAALQCQVTFGNFDKALVTFNDKTLGDVLPADHIKSKRVDKAVMEEYIKLKGIAATNAMFLYMQLYNGLETYGISKFWGFEASPKKKRLEPSFVGVTSSDIMRIDFKTGQIDCKWPLRFVHHYSTTVDFFKLYFGENAEQVICISTMEAQEISGLLEGYTTFILARQANSAAS</sequence>
<accession>A0A0D2WMW7</accession>
<dbReference type="Pfam" id="PF00397">
    <property type="entry name" value="WW"/>
    <property type="match status" value="2"/>
</dbReference>
<dbReference type="SUPFAM" id="SSF51045">
    <property type="entry name" value="WW domain"/>
    <property type="match status" value="2"/>
</dbReference>
<dbReference type="GO" id="GO:0098609">
    <property type="term" value="P:cell-cell adhesion"/>
    <property type="evidence" value="ECO:0007669"/>
    <property type="project" value="TreeGrafter"/>
</dbReference>
<dbReference type="PANTHER" id="PTHR19981">
    <property type="entry name" value="TALIN"/>
    <property type="match status" value="1"/>
</dbReference>
<evidence type="ECO:0000256" key="1">
    <source>
        <dbReference type="SAM" id="MobiDB-lite"/>
    </source>
</evidence>
<name>A0A0D2WMW7_CAPO3</name>
<feature type="compositionally biased region" description="Low complexity" evidence="1">
    <location>
        <begin position="113"/>
        <end position="134"/>
    </location>
</feature>
<dbReference type="STRING" id="595528.A0A0D2WMW7"/>
<feature type="compositionally biased region" description="Low complexity" evidence="1">
    <location>
        <begin position="316"/>
        <end position="326"/>
    </location>
</feature>
<evidence type="ECO:0000259" key="3">
    <source>
        <dbReference type="PROSITE" id="PS50057"/>
    </source>
</evidence>
<dbReference type="InterPro" id="IPR035963">
    <property type="entry name" value="FERM_2"/>
</dbReference>
<dbReference type="InterPro" id="IPR000299">
    <property type="entry name" value="FERM_domain"/>
</dbReference>
<evidence type="ECO:0000259" key="2">
    <source>
        <dbReference type="PROSITE" id="PS50020"/>
    </source>
</evidence>
<feature type="region of interest" description="Disordered" evidence="1">
    <location>
        <begin position="27"/>
        <end position="54"/>
    </location>
</feature>
<dbReference type="PROSITE" id="PS01159">
    <property type="entry name" value="WW_DOMAIN_1"/>
    <property type="match status" value="1"/>
</dbReference>
<evidence type="ECO:0000313" key="4">
    <source>
        <dbReference type="EMBL" id="KJE92330.1"/>
    </source>
</evidence>
<dbReference type="CDD" id="cd14473">
    <property type="entry name" value="FERM_B-lobe"/>
    <property type="match status" value="1"/>
</dbReference>
<dbReference type="Pfam" id="PF00373">
    <property type="entry name" value="FERM_M"/>
    <property type="match status" value="1"/>
</dbReference>
<dbReference type="Gene3D" id="3.10.20.90">
    <property type="entry name" value="Phosphatidylinositol 3-kinase Catalytic Subunit, Chain A, domain 1"/>
    <property type="match status" value="1"/>
</dbReference>
<dbReference type="InterPro" id="IPR036020">
    <property type="entry name" value="WW_dom_sf"/>
</dbReference>
<dbReference type="CDD" id="cd17090">
    <property type="entry name" value="FERM_F1_TLN"/>
    <property type="match status" value="1"/>
</dbReference>
<gene>
    <name evidence="4" type="ORF">CAOG_003318</name>
</gene>
<feature type="domain" description="WW" evidence="2">
    <location>
        <begin position="86"/>
        <end position="113"/>
    </location>
</feature>
<feature type="domain" description="WW" evidence="2">
    <location>
        <begin position="1"/>
        <end position="32"/>
    </location>
</feature>
<dbReference type="Gene3D" id="2.30.29.30">
    <property type="entry name" value="Pleckstrin-homology domain (PH domain)/Phosphotyrosine-binding domain (PTB)"/>
    <property type="match status" value="1"/>
</dbReference>
<dbReference type="AlphaFoldDB" id="A0A0D2WMW7"/>
<dbReference type="InterPro" id="IPR011993">
    <property type="entry name" value="PH-like_dom_sf"/>
</dbReference>
<evidence type="ECO:0000313" key="5">
    <source>
        <dbReference type="Proteomes" id="UP000008743"/>
    </source>
</evidence>
<dbReference type="InterPro" id="IPR019749">
    <property type="entry name" value="Band_41_domain"/>
</dbReference>
<dbReference type="PhylomeDB" id="A0A0D2WMW7"/>
<dbReference type="PROSITE" id="PS50020">
    <property type="entry name" value="WW_DOMAIN_2"/>
    <property type="match status" value="2"/>
</dbReference>
<feature type="domain" description="FERM" evidence="3">
    <location>
        <begin position="511"/>
        <end position="844"/>
    </location>
</feature>
<dbReference type="SUPFAM" id="SSF50729">
    <property type="entry name" value="PH domain-like"/>
    <property type="match status" value="1"/>
</dbReference>
<dbReference type="SUPFAM" id="SSF47031">
    <property type="entry name" value="Second domain of FERM"/>
    <property type="match status" value="1"/>
</dbReference>
<dbReference type="Gene3D" id="1.20.80.10">
    <property type="match status" value="1"/>
</dbReference>
<proteinExistence type="predicted"/>
<dbReference type="InterPro" id="IPR019748">
    <property type="entry name" value="FERM_central"/>
</dbReference>
<dbReference type="PANTHER" id="PTHR19981:SF1">
    <property type="entry name" value="RHEA, ISOFORM B"/>
    <property type="match status" value="1"/>
</dbReference>
<feature type="compositionally biased region" description="Low complexity" evidence="1">
    <location>
        <begin position="189"/>
        <end position="204"/>
    </location>
</feature>
<dbReference type="InterPro" id="IPR002404">
    <property type="entry name" value="IRS_PTB"/>
</dbReference>
<dbReference type="eggNOG" id="KOG4261">
    <property type="taxonomic scope" value="Eukaryota"/>
</dbReference>
<dbReference type="SMART" id="SM00456">
    <property type="entry name" value="WW"/>
    <property type="match status" value="2"/>
</dbReference>
<dbReference type="Gene3D" id="2.20.70.10">
    <property type="match status" value="2"/>
</dbReference>
<dbReference type="GO" id="GO:0005737">
    <property type="term" value="C:cytoplasm"/>
    <property type="evidence" value="ECO:0007669"/>
    <property type="project" value="TreeGrafter"/>
</dbReference>
<dbReference type="RefSeq" id="XP_004364157.1">
    <property type="nucleotide sequence ID" value="XM_004364100.2"/>
</dbReference>
<dbReference type="InParanoid" id="A0A0D2WMW7"/>
<dbReference type="OrthoDB" id="10262320at2759"/>
<protein>
    <submittedName>
        <fullName evidence="4">Uncharacterized protein</fullName>
    </submittedName>
</protein>
<dbReference type="EMBL" id="KE346363">
    <property type="protein sequence ID" value="KJE92330.1"/>
    <property type="molecule type" value="Genomic_DNA"/>
</dbReference>
<feature type="compositionally biased region" description="Low complexity" evidence="1">
    <location>
        <begin position="159"/>
        <end position="169"/>
    </location>
</feature>